<protein>
    <recommendedName>
        <fullName evidence="1">Phospholipase/carboxylesterase/thioesterase domain-containing protein</fullName>
    </recommendedName>
</protein>
<name>A0ABD1C7E0_CARAN</name>
<organism evidence="2 3">
    <name type="scientific">Cardamine amara subsp. amara</name>
    <dbReference type="NCBI Taxonomy" id="228776"/>
    <lineage>
        <taxon>Eukaryota</taxon>
        <taxon>Viridiplantae</taxon>
        <taxon>Streptophyta</taxon>
        <taxon>Embryophyta</taxon>
        <taxon>Tracheophyta</taxon>
        <taxon>Spermatophyta</taxon>
        <taxon>Magnoliopsida</taxon>
        <taxon>eudicotyledons</taxon>
        <taxon>Gunneridae</taxon>
        <taxon>Pentapetalae</taxon>
        <taxon>rosids</taxon>
        <taxon>malvids</taxon>
        <taxon>Brassicales</taxon>
        <taxon>Brassicaceae</taxon>
        <taxon>Cardamineae</taxon>
        <taxon>Cardamine</taxon>
    </lineage>
</organism>
<dbReference type="EMBL" id="JBANAX010000032">
    <property type="protein sequence ID" value="KAL1225327.1"/>
    <property type="molecule type" value="Genomic_DNA"/>
</dbReference>
<accession>A0ABD1C7E0</accession>
<sequence length="105" mass="11708">MKGIGGFGLGAAQALYFMSCYAFGRIHVNLQLVIGINGWLPDWRNLEYNMNTAFGTAIRASKLRILLMHGTSDDVIPSAFAYRCADLLRRADFPTMFKQCGGFKH</sequence>
<keyword evidence="3" id="KW-1185">Reference proteome</keyword>
<feature type="domain" description="Phospholipase/carboxylesterase/thioesterase" evidence="1">
    <location>
        <begin position="4"/>
        <end position="90"/>
    </location>
</feature>
<gene>
    <name evidence="2" type="ORF">V5N11_009447</name>
</gene>
<dbReference type="Proteomes" id="UP001558713">
    <property type="component" value="Unassembled WGS sequence"/>
</dbReference>
<reference evidence="2 3" key="1">
    <citation type="submission" date="2024-04" db="EMBL/GenBank/DDBJ databases">
        <title>Genome assembly C_amara_ONT_v2.</title>
        <authorList>
            <person name="Yant L."/>
            <person name="Moore C."/>
            <person name="Slenker M."/>
        </authorList>
    </citation>
    <scope>NUCLEOTIDE SEQUENCE [LARGE SCALE GENOMIC DNA]</scope>
    <source>
        <tissue evidence="2">Leaf</tissue>
    </source>
</reference>
<dbReference type="Pfam" id="PF02230">
    <property type="entry name" value="Abhydrolase_2"/>
    <property type="match status" value="1"/>
</dbReference>
<evidence type="ECO:0000259" key="1">
    <source>
        <dbReference type="Pfam" id="PF02230"/>
    </source>
</evidence>
<dbReference type="Gene3D" id="3.40.50.1820">
    <property type="entry name" value="alpha/beta hydrolase"/>
    <property type="match status" value="1"/>
</dbReference>
<dbReference type="PANTHER" id="PTHR46234">
    <property type="entry name" value="ALPHA/BETA-HYDROLASES SUPERFAMILY PROTEIN"/>
    <property type="match status" value="1"/>
</dbReference>
<dbReference type="AlphaFoldDB" id="A0ABD1C7E0"/>
<evidence type="ECO:0000313" key="3">
    <source>
        <dbReference type="Proteomes" id="UP001558713"/>
    </source>
</evidence>
<comment type="caution">
    <text evidence="2">The sequence shown here is derived from an EMBL/GenBank/DDBJ whole genome shotgun (WGS) entry which is preliminary data.</text>
</comment>
<dbReference type="InterPro" id="IPR029058">
    <property type="entry name" value="AB_hydrolase_fold"/>
</dbReference>
<evidence type="ECO:0000313" key="2">
    <source>
        <dbReference type="EMBL" id="KAL1225327.1"/>
    </source>
</evidence>
<proteinExistence type="predicted"/>
<dbReference type="InterPro" id="IPR003140">
    <property type="entry name" value="PLipase/COase/thioEstase"/>
</dbReference>
<dbReference type="SUPFAM" id="SSF53474">
    <property type="entry name" value="alpha/beta-Hydrolases"/>
    <property type="match status" value="1"/>
</dbReference>